<gene>
    <name evidence="1" type="ORF">VNO78_31806</name>
</gene>
<accession>A0AAN9X9V7</accession>
<dbReference type="AlphaFoldDB" id="A0AAN9X9V7"/>
<dbReference type="Proteomes" id="UP001386955">
    <property type="component" value="Unassembled WGS sequence"/>
</dbReference>
<proteinExistence type="predicted"/>
<keyword evidence="2" id="KW-1185">Reference proteome</keyword>
<reference evidence="1 2" key="1">
    <citation type="submission" date="2024-01" db="EMBL/GenBank/DDBJ databases">
        <title>The genomes of 5 underutilized Papilionoideae crops provide insights into root nodulation and disease resistanc.</title>
        <authorList>
            <person name="Jiang F."/>
        </authorList>
    </citation>
    <scope>NUCLEOTIDE SEQUENCE [LARGE SCALE GENOMIC DNA]</scope>
    <source>
        <strain evidence="1">DUOXIRENSHENG_FW03</strain>
        <tissue evidence="1">Leaves</tissue>
    </source>
</reference>
<organism evidence="1 2">
    <name type="scientific">Psophocarpus tetragonolobus</name>
    <name type="common">Winged bean</name>
    <name type="synonym">Dolichos tetragonolobus</name>
    <dbReference type="NCBI Taxonomy" id="3891"/>
    <lineage>
        <taxon>Eukaryota</taxon>
        <taxon>Viridiplantae</taxon>
        <taxon>Streptophyta</taxon>
        <taxon>Embryophyta</taxon>
        <taxon>Tracheophyta</taxon>
        <taxon>Spermatophyta</taxon>
        <taxon>Magnoliopsida</taxon>
        <taxon>eudicotyledons</taxon>
        <taxon>Gunneridae</taxon>
        <taxon>Pentapetalae</taxon>
        <taxon>rosids</taxon>
        <taxon>fabids</taxon>
        <taxon>Fabales</taxon>
        <taxon>Fabaceae</taxon>
        <taxon>Papilionoideae</taxon>
        <taxon>50 kb inversion clade</taxon>
        <taxon>NPAAA clade</taxon>
        <taxon>indigoferoid/millettioid clade</taxon>
        <taxon>Phaseoleae</taxon>
        <taxon>Psophocarpus</taxon>
    </lineage>
</organism>
<name>A0AAN9X9V7_PSOTE</name>
<protein>
    <submittedName>
        <fullName evidence="1">Uncharacterized protein</fullName>
    </submittedName>
</protein>
<dbReference type="EMBL" id="JAYMYS010000008">
    <property type="protein sequence ID" value="KAK7385874.1"/>
    <property type="molecule type" value="Genomic_DNA"/>
</dbReference>
<sequence>MASGQGDGGSEPSPRSLFKMTQIHVAIKAMINPHDNALMDESQTSVTDHATPKEDANPIIYGLWIIARNKLWGNQSRRGKEKKASRRLRLHQPKLNQDNFQHQCGTRFELLQCEEGSLMDNEDAPQWNQREYA</sequence>
<evidence type="ECO:0000313" key="1">
    <source>
        <dbReference type="EMBL" id="KAK7385874.1"/>
    </source>
</evidence>
<comment type="caution">
    <text evidence="1">The sequence shown here is derived from an EMBL/GenBank/DDBJ whole genome shotgun (WGS) entry which is preliminary data.</text>
</comment>
<evidence type="ECO:0000313" key="2">
    <source>
        <dbReference type="Proteomes" id="UP001386955"/>
    </source>
</evidence>